<evidence type="ECO:0000259" key="10">
    <source>
        <dbReference type="PROSITE" id="PS51898"/>
    </source>
</evidence>
<gene>
    <name evidence="9" type="primary">xerC</name>
    <name evidence="12" type="ORF">HNR46_003379</name>
</gene>
<keyword evidence="13" id="KW-1185">Reference proteome</keyword>
<evidence type="ECO:0000256" key="6">
    <source>
        <dbReference type="ARBA" id="ARBA00023125"/>
    </source>
</evidence>
<evidence type="ECO:0000256" key="5">
    <source>
        <dbReference type="ARBA" id="ARBA00022908"/>
    </source>
</evidence>
<accession>A0A840V7V2</accession>
<dbReference type="InterPro" id="IPR010998">
    <property type="entry name" value="Integrase_recombinase_N"/>
</dbReference>
<feature type="domain" description="Core-binding (CB)" evidence="11">
    <location>
        <begin position="1"/>
        <end position="86"/>
    </location>
</feature>
<dbReference type="HAMAP" id="MF_01808">
    <property type="entry name" value="Recomb_XerC_XerD"/>
    <property type="match status" value="1"/>
</dbReference>
<sequence length="299" mass="33868">MKSSLQDDFIHFLRVEKNASPRTIANYTAAFASFQKDLGLDEEPEWVRLDPDPFRDWLFHMMKKGLSRSTVRLRFSALRSFYKYLVLRRGLANSPVAAIALPKAPRPLPVVLSLAQIDELLELPLRLPLPRNTPEWVPRRDAAILELFYSCGLRISELRSLEKHSIDFESGSLRVIGKGSKERLVPVGEPALKAIQAYLATAPVPSGPLFISKRRSQLTQQAIDLLLKKYVRQSSIPFEISPHKLRHSFATHLLDAGADLRSVQAMLGHSSLSTTQIYTHVTRERLRDAYQQAHPRASD</sequence>
<dbReference type="AlphaFoldDB" id="A0A840V7V2"/>
<feature type="active site" evidence="9">
    <location>
        <position position="178"/>
    </location>
</feature>
<keyword evidence="2 9" id="KW-0963">Cytoplasm</keyword>
<feature type="active site" description="O-(3'-phospho-DNA)-tyrosine intermediate" evidence="9">
    <location>
        <position position="278"/>
    </location>
</feature>
<evidence type="ECO:0000256" key="4">
    <source>
        <dbReference type="ARBA" id="ARBA00022829"/>
    </source>
</evidence>
<dbReference type="InterPro" id="IPR002104">
    <property type="entry name" value="Integrase_catalytic"/>
</dbReference>
<evidence type="ECO:0000256" key="7">
    <source>
        <dbReference type="ARBA" id="ARBA00023172"/>
    </source>
</evidence>
<comment type="subunit">
    <text evidence="9">Forms a cyclic heterotetrameric complex composed of two molecules of XerC and two molecules of XerD.</text>
</comment>
<proteinExistence type="inferred from homology"/>
<dbReference type="InterPro" id="IPR013762">
    <property type="entry name" value="Integrase-like_cat_sf"/>
</dbReference>
<evidence type="ECO:0000313" key="12">
    <source>
        <dbReference type="EMBL" id="MBB5353126.1"/>
    </source>
</evidence>
<comment type="similarity">
    <text evidence="9">Belongs to the 'phage' integrase family. XerC subfamily.</text>
</comment>
<evidence type="ECO:0000256" key="8">
    <source>
        <dbReference type="ARBA" id="ARBA00023306"/>
    </source>
</evidence>
<keyword evidence="8 9" id="KW-0131">Cell cycle</keyword>
<dbReference type="Gene3D" id="1.10.443.10">
    <property type="entry name" value="Intergrase catalytic core"/>
    <property type="match status" value="1"/>
</dbReference>
<dbReference type="PROSITE" id="PS51898">
    <property type="entry name" value="TYR_RECOMBINASE"/>
    <property type="match status" value="1"/>
</dbReference>
<dbReference type="CDD" id="cd00798">
    <property type="entry name" value="INT_XerDC_C"/>
    <property type="match status" value="1"/>
</dbReference>
<dbReference type="SUPFAM" id="SSF56349">
    <property type="entry name" value="DNA breaking-rejoining enzymes"/>
    <property type="match status" value="1"/>
</dbReference>
<comment type="function">
    <text evidence="9">Site-specific tyrosine recombinase, which acts by catalyzing the cutting and rejoining of the recombining DNA molecules. The XerC-XerD complex is essential to convert dimers of the bacterial chromosome into monomers to permit their segregation at cell division. It also contributes to the segregational stability of plasmids.</text>
</comment>
<evidence type="ECO:0000259" key="11">
    <source>
        <dbReference type="PROSITE" id="PS51900"/>
    </source>
</evidence>
<dbReference type="Pfam" id="PF00589">
    <property type="entry name" value="Phage_integrase"/>
    <property type="match status" value="1"/>
</dbReference>
<dbReference type="InterPro" id="IPR004107">
    <property type="entry name" value="Integrase_SAM-like_N"/>
</dbReference>
<dbReference type="Gene3D" id="1.10.150.130">
    <property type="match status" value="1"/>
</dbReference>
<dbReference type="Proteomes" id="UP000557717">
    <property type="component" value="Unassembled WGS sequence"/>
</dbReference>
<evidence type="ECO:0000256" key="2">
    <source>
        <dbReference type="ARBA" id="ARBA00022490"/>
    </source>
</evidence>
<dbReference type="PANTHER" id="PTHR30349:SF41">
    <property type="entry name" value="INTEGRASE_RECOMBINASE PROTEIN MJ0367-RELATED"/>
    <property type="match status" value="1"/>
</dbReference>
<dbReference type="PROSITE" id="PS51900">
    <property type="entry name" value="CB"/>
    <property type="match status" value="1"/>
</dbReference>
<dbReference type="Pfam" id="PF02899">
    <property type="entry name" value="Phage_int_SAM_1"/>
    <property type="match status" value="1"/>
</dbReference>
<dbReference type="RefSeq" id="WP_184020716.1">
    <property type="nucleotide sequence ID" value="NZ_JACHFD010000020.1"/>
</dbReference>
<keyword evidence="4 9" id="KW-0159">Chromosome partition</keyword>
<dbReference type="InterPro" id="IPR044068">
    <property type="entry name" value="CB"/>
</dbReference>
<comment type="caution">
    <text evidence="12">The sequence shown here is derived from an EMBL/GenBank/DDBJ whole genome shotgun (WGS) entry which is preliminary data.</text>
</comment>
<evidence type="ECO:0000256" key="9">
    <source>
        <dbReference type="HAMAP-Rule" id="MF_01808"/>
    </source>
</evidence>
<evidence type="ECO:0000256" key="3">
    <source>
        <dbReference type="ARBA" id="ARBA00022618"/>
    </source>
</evidence>
<comment type="subcellular location">
    <subcellularLocation>
        <location evidence="1 9">Cytoplasm</location>
    </subcellularLocation>
</comment>
<dbReference type="GO" id="GO:0003677">
    <property type="term" value="F:DNA binding"/>
    <property type="evidence" value="ECO:0007669"/>
    <property type="project" value="UniProtKB-UniRule"/>
</dbReference>
<protein>
    <recommendedName>
        <fullName evidence="9">Tyrosine recombinase XerC</fullName>
    </recommendedName>
</protein>
<dbReference type="GO" id="GO:0009037">
    <property type="term" value="F:tyrosine-based site-specific recombinase activity"/>
    <property type="evidence" value="ECO:0007669"/>
    <property type="project" value="UniProtKB-UniRule"/>
</dbReference>
<feature type="active site" evidence="9">
    <location>
        <position position="243"/>
    </location>
</feature>
<keyword evidence="3 9" id="KW-0132">Cell division</keyword>
<dbReference type="InterPro" id="IPR023009">
    <property type="entry name" value="Tyrosine_recombinase_XerC/XerD"/>
</dbReference>
<feature type="domain" description="Tyr recombinase" evidence="10">
    <location>
        <begin position="107"/>
        <end position="291"/>
    </location>
</feature>
<dbReference type="GO" id="GO:0006313">
    <property type="term" value="P:DNA transposition"/>
    <property type="evidence" value="ECO:0007669"/>
    <property type="project" value="UniProtKB-UniRule"/>
</dbReference>
<evidence type="ECO:0000313" key="13">
    <source>
        <dbReference type="Proteomes" id="UP000557717"/>
    </source>
</evidence>
<dbReference type="EMBL" id="JACHFD010000020">
    <property type="protein sequence ID" value="MBB5353126.1"/>
    <property type="molecule type" value="Genomic_DNA"/>
</dbReference>
<feature type="active site" evidence="9">
    <location>
        <position position="246"/>
    </location>
</feature>
<keyword evidence="6 9" id="KW-0238">DNA-binding</keyword>
<dbReference type="GO" id="GO:0005737">
    <property type="term" value="C:cytoplasm"/>
    <property type="evidence" value="ECO:0007669"/>
    <property type="project" value="UniProtKB-SubCell"/>
</dbReference>
<dbReference type="InterPro" id="IPR011010">
    <property type="entry name" value="DNA_brk_join_enz"/>
</dbReference>
<feature type="active site" evidence="9">
    <location>
        <position position="154"/>
    </location>
</feature>
<dbReference type="NCBIfam" id="NF001399">
    <property type="entry name" value="PRK00283.1"/>
    <property type="match status" value="1"/>
</dbReference>
<dbReference type="GO" id="GO:0007059">
    <property type="term" value="P:chromosome segregation"/>
    <property type="evidence" value="ECO:0007669"/>
    <property type="project" value="UniProtKB-UniRule"/>
</dbReference>
<feature type="active site" evidence="9">
    <location>
        <position position="269"/>
    </location>
</feature>
<organism evidence="12 13">
    <name type="scientific">Haloferula luteola</name>
    <dbReference type="NCBI Taxonomy" id="595692"/>
    <lineage>
        <taxon>Bacteria</taxon>
        <taxon>Pseudomonadati</taxon>
        <taxon>Verrucomicrobiota</taxon>
        <taxon>Verrucomicrobiia</taxon>
        <taxon>Verrucomicrobiales</taxon>
        <taxon>Verrucomicrobiaceae</taxon>
        <taxon>Haloferula</taxon>
    </lineage>
</organism>
<evidence type="ECO:0000256" key="1">
    <source>
        <dbReference type="ARBA" id="ARBA00004496"/>
    </source>
</evidence>
<reference evidence="12 13" key="1">
    <citation type="submission" date="2020-08" db="EMBL/GenBank/DDBJ databases">
        <title>Genomic Encyclopedia of Type Strains, Phase IV (KMG-IV): sequencing the most valuable type-strain genomes for metagenomic binning, comparative biology and taxonomic classification.</title>
        <authorList>
            <person name="Goeker M."/>
        </authorList>
    </citation>
    <scope>NUCLEOTIDE SEQUENCE [LARGE SCALE GENOMIC DNA]</scope>
    <source>
        <strain evidence="12 13">YC6886</strain>
    </source>
</reference>
<name>A0A840V7V2_9BACT</name>
<dbReference type="InterPro" id="IPR050090">
    <property type="entry name" value="Tyrosine_recombinase_XerCD"/>
</dbReference>
<dbReference type="GO" id="GO:0051301">
    <property type="term" value="P:cell division"/>
    <property type="evidence" value="ECO:0007669"/>
    <property type="project" value="UniProtKB-KW"/>
</dbReference>
<keyword evidence="7 9" id="KW-0233">DNA recombination</keyword>
<keyword evidence="5 9" id="KW-0229">DNA integration</keyword>
<dbReference type="PANTHER" id="PTHR30349">
    <property type="entry name" value="PHAGE INTEGRASE-RELATED"/>
    <property type="match status" value="1"/>
</dbReference>